<evidence type="ECO:0000256" key="5">
    <source>
        <dbReference type="ARBA" id="ARBA00022513"/>
    </source>
</evidence>
<name>A0AAE0RG44_9TELE</name>
<evidence type="ECO:0000256" key="7">
    <source>
        <dbReference type="ARBA" id="ARBA00022710"/>
    </source>
</evidence>
<dbReference type="GO" id="GO:0060697">
    <property type="term" value="P:positive regulation of phospholipid catabolic process"/>
    <property type="evidence" value="ECO:0007669"/>
    <property type="project" value="TreeGrafter"/>
</dbReference>
<keyword evidence="6 14" id="KW-0964">Secreted</keyword>
<evidence type="ECO:0000256" key="12">
    <source>
        <dbReference type="ARBA" id="ARBA00023313"/>
    </source>
</evidence>
<keyword evidence="10 14" id="KW-0445">Lipid transport</keyword>
<evidence type="ECO:0000313" key="16">
    <source>
        <dbReference type="Proteomes" id="UP001274896"/>
    </source>
</evidence>
<evidence type="ECO:0000256" key="3">
    <source>
        <dbReference type="ARBA" id="ARBA00013947"/>
    </source>
</evidence>
<evidence type="ECO:0000256" key="13">
    <source>
        <dbReference type="ARBA" id="ARBA00031176"/>
    </source>
</evidence>
<keyword evidence="14" id="KW-0732">Signal</keyword>
<dbReference type="GO" id="GO:0034364">
    <property type="term" value="C:high-density lipoprotein particle"/>
    <property type="evidence" value="ECO:0007669"/>
    <property type="project" value="UniProtKB-KW"/>
</dbReference>
<dbReference type="Pfam" id="PF05355">
    <property type="entry name" value="Apo-CII"/>
    <property type="match status" value="1"/>
</dbReference>
<keyword evidence="9 14" id="KW-0442">Lipid degradation</keyword>
<organism evidence="15 16">
    <name type="scientific">Hemibagrus guttatus</name>
    <dbReference type="NCBI Taxonomy" id="175788"/>
    <lineage>
        <taxon>Eukaryota</taxon>
        <taxon>Metazoa</taxon>
        <taxon>Chordata</taxon>
        <taxon>Craniata</taxon>
        <taxon>Vertebrata</taxon>
        <taxon>Euteleostomi</taxon>
        <taxon>Actinopterygii</taxon>
        <taxon>Neopterygii</taxon>
        <taxon>Teleostei</taxon>
        <taxon>Ostariophysi</taxon>
        <taxon>Siluriformes</taxon>
        <taxon>Bagridae</taxon>
        <taxon>Hemibagrus</taxon>
    </lineage>
</organism>
<keyword evidence="12 14" id="KW-0850">VLDL</keyword>
<accession>A0AAE0RG44</accession>
<dbReference type="AlphaFoldDB" id="A0AAE0RG44"/>
<dbReference type="PANTHER" id="PTHR16566">
    <property type="entry name" value="APOLIPOPROTEIN C-II"/>
    <property type="match status" value="1"/>
</dbReference>
<dbReference type="GO" id="GO:0042627">
    <property type="term" value="C:chylomicron"/>
    <property type="evidence" value="ECO:0007669"/>
    <property type="project" value="UniProtKB-UniRule"/>
</dbReference>
<evidence type="ECO:0000313" key="15">
    <source>
        <dbReference type="EMBL" id="KAK3551858.1"/>
    </source>
</evidence>
<evidence type="ECO:0000256" key="9">
    <source>
        <dbReference type="ARBA" id="ARBA00022963"/>
    </source>
</evidence>
<proteinExistence type="inferred from homology"/>
<evidence type="ECO:0000256" key="4">
    <source>
        <dbReference type="ARBA" id="ARBA00022448"/>
    </source>
</evidence>
<comment type="caution">
    <text evidence="15">The sequence shown here is derived from an EMBL/GenBank/DDBJ whole genome shotgun (WGS) entry which is preliminary data.</text>
</comment>
<evidence type="ECO:0000256" key="6">
    <source>
        <dbReference type="ARBA" id="ARBA00022525"/>
    </source>
</evidence>
<keyword evidence="8 14" id="KW-0345">HDL</keyword>
<evidence type="ECO:0000256" key="14">
    <source>
        <dbReference type="RuleBase" id="RU368054"/>
    </source>
</evidence>
<protein>
    <recommendedName>
        <fullName evidence="3 14">Apolipoprotein C-II</fullName>
        <shortName evidence="14">Apo-CII</shortName>
        <shortName evidence="14">ApoC-II</shortName>
    </recommendedName>
    <alternativeName>
        <fullName evidence="13 14">Apolipoprotein C2</fullName>
    </alternativeName>
</protein>
<gene>
    <name evidence="15" type="ORF">QTP70_030231</name>
</gene>
<keyword evidence="4 14" id="KW-0813">Transport</keyword>
<comment type="subcellular location">
    <subcellularLocation>
        <location evidence="1 14">Secreted</location>
    </subcellularLocation>
</comment>
<dbReference type="GO" id="GO:0034361">
    <property type="term" value="C:very-low-density lipoprotein particle"/>
    <property type="evidence" value="ECO:0007669"/>
    <property type="project" value="UniProtKB-UniRule"/>
</dbReference>
<comment type="function">
    <text evidence="14">Component of chylomicrons, very low-density lipoproteins (VLDL), low-density lipoproteins (LDL), and high-density lipoproteins (HDL) in plasma. Plays an important role in lipoprotein metabolism as an activator of lipoprotein lipase.</text>
</comment>
<keyword evidence="11 14" id="KW-0443">Lipid metabolism</keyword>
<keyword evidence="16" id="KW-1185">Reference proteome</keyword>
<dbReference type="GO" id="GO:0034362">
    <property type="term" value="C:low-density lipoprotein particle"/>
    <property type="evidence" value="ECO:0007669"/>
    <property type="project" value="UniProtKB-UniRule"/>
</dbReference>
<dbReference type="GO" id="GO:0016042">
    <property type="term" value="P:lipid catabolic process"/>
    <property type="evidence" value="ECO:0007669"/>
    <property type="project" value="UniProtKB-UniRule"/>
</dbReference>
<sequence>MRAYEITAAHTTNNNKTMTEKHTKTRTFRWVLMGYNMTQKNKPLLLPGTKYSKVEFFSSRIPADEVELLSVVIVAGQQGPVVSMNKLVIVSVLIALLTLGAESFRVPREIEEEEKKGPVTMIIDKLRNYYDYSLGVAGSYVDTIKDLNLDEKAKNLYEETTGAVRTYAGIFQDQLYHMIYSSDSA</sequence>
<evidence type="ECO:0000256" key="2">
    <source>
        <dbReference type="ARBA" id="ARBA00007221"/>
    </source>
</evidence>
<dbReference type="EMBL" id="JAUCMX010000003">
    <property type="protein sequence ID" value="KAK3551858.1"/>
    <property type="molecule type" value="Genomic_DNA"/>
</dbReference>
<keyword evidence="7 14" id="KW-0427">LDL</keyword>
<dbReference type="GO" id="GO:0006869">
    <property type="term" value="P:lipid transport"/>
    <property type="evidence" value="ECO:0007669"/>
    <property type="project" value="UniProtKB-UniRule"/>
</dbReference>
<dbReference type="GO" id="GO:0016004">
    <property type="term" value="F:phospholipase activator activity"/>
    <property type="evidence" value="ECO:0007669"/>
    <property type="project" value="TreeGrafter"/>
</dbReference>
<dbReference type="Gene3D" id="1.10.1440.10">
    <property type="entry name" value="Apolipoprotein C-II"/>
    <property type="match status" value="1"/>
</dbReference>
<dbReference type="InterPro" id="IPR008019">
    <property type="entry name" value="Apo-CII"/>
</dbReference>
<comment type="similarity">
    <text evidence="2 14">Belongs to the apolipoprotein C2 family.</text>
</comment>
<dbReference type="Proteomes" id="UP001274896">
    <property type="component" value="Unassembled WGS sequence"/>
</dbReference>
<dbReference type="GO" id="GO:0043274">
    <property type="term" value="F:phospholipase binding"/>
    <property type="evidence" value="ECO:0007669"/>
    <property type="project" value="TreeGrafter"/>
</dbReference>
<keyword evidence="5 14" id="KW-0162">Chylomicron</keyword>
<evidence type="ECO:0000256" key="8">
    <source>
        <dbReference type="ARBA" id="ARBA00022850"/>
    </source>
</evidence>
<reference evidence="15" key="1">
    <citation type="submission" date="2023-06" db="EMBL/GenBank/DDBJ databases">
        <title>Male Hemibagrus guttatus genome.</title>
        <authorList>
            <person name="Bian C."/>
        </authorList>
    </citation>
    <scope>NUCLEOTIDE SEQUENCE</scope>
    <source>
        <strain evidence="15">Male_cb2023</strain>
        <tissue evidence="15">Muscle</tissue>
    </source>
</reference>
<dbReference type="InterPro" id="IPR023121">
    <property type="entry name" value="ApoC-II_dom_sf"/>
</dbReference>
<evidence type="ECO:0000256" key="1">
    <source>
        <dbReference type="ARBA" id="ARBA00004613"/>
    </source>
</evidence>
<dbReference type="PANTHER" id="PTHR16566:SF0">
    <property type="entry name" value="APOLIPOPROTEIN C-II"/>
    <property type="match status" value="1"/>
</dbReference>
<evidence type="ECO:0000256" key="10">
    <source>
        <dbReference type="ARBA" id="ARBA00023055"/>
    </source>
</evidence>
<evidence type="ECO:0000256" key="11">
    <source>
        <dbReference type="ARBA" id="ARBA00023098"/>
    </source>
</evidence>